<feature type="compositionally biased region" description="Basic residues" evidence="1">
    <location>
        <begin position="27"/>
        <end position="41"/>
    </location>
</feature>
<name>A0A1H0MK39_9RHOB</name>
<feature type="transmembrane region" description="Helical" evidence="2">
    <location>
        <begin position="6"/>
        <end position="24"/>
    </location>
</feature>
<keyword evidence="2" id="KW-1133">Transmembrane helix</keyword>
<dbReference type="Proteomes" id="UP000324252">
    <property type="component" value="Unassembled WGS sequence"/>
</dbReference>
<feature type="region of interest" description="Disordered" evidence="1">
    <location>
        <begin position="25"/>
        <end position="59"/>
    </location>
</feature>
<organism evidence="3 4">
    <name type="scientific">Lutimaribacter pacificus</name>
    <dbReference type="NCBI Taxonomy" id="391948"/>
    <lineage>
        <taxon>Bacteria</taxon>
        <taxon>Pseudomonadati</taxon>
        <taxon>Pseudomonadota</taxon>
        <taxon>Alphaproteobacteria</taxon>
        <taxon>Rhodobacterales</taxon>
        <taxon>Roseobacteraceae</taxon>
        <taxon>Lutimaribacter</taxon>
    </lineage>
</organism>
<keyword evidence="4" id="KW-1185">Reference proteome</keyword>
<dbReference type="RefSeq" id="WP_149789472.1">
    <property type="nucleotide sequence ID" value="NZ_FNIO01000010.1"/>
</dbReference>
<proteinExistence type="predicted"/>
<sequence>MEWIIENWVLVLVVGGMAALHLFGHGHGGHKHGKTAKRQTAQKKVPDAPADTRVQSEDA</sequence>
<gene>
    <name evidence="3" type="ORF">SAMN05444142_11346</name>
</gene>
<evidence type="ECO:0008006" key="5">
    <source>
        <dbReference type="Google" id="ProtNLM"/>
    </source>
</evidence>
<dbReference type="EMBL" id="FQZZ01000013">
    <property type="protein sequence ID" value="SHK92694.1"/>
    <property type="molecule type" value="Genomic_DNA"/>
</dbReference>
<keyword evidence="2" id="KW-0812">Transmembrane</keyword>
<reference evidence="3 4" key="1">
    <citation type="submission" date="2016-11" db="EMBL/GenBank/DDBJ databases">
        <authorList>
            <person name="Varghese N."/>
            <person name="Submissions S."/>
        </authorList>
    </citation>
    <scope>NUCLEOTIDE SEQUENCE [LARGE SCALE GENOMIC DNA]</scope>
    <source>
        <strain evidence="3 4">DSM 29620</strain>
    </source>
</reference>
<evidence type="ECO:0000256" key="1">
    <source>
        <dbReference type="SAM" id="MobiDB-lite"/>
    </source>
</evidence>
<accession>A0A1H0MK39</accession>
<evidence type="ECO:0000313" key="4">
    <source>
        <dbReference type="Proteomes" id="UP000324252"/>
    </source>
</evidence>
<evidence type="ECO:0000256" key="2">
    <source>
        <dbReference type="SAM" id="Phobius"/>
    </source>
</evidence>
<keyword evidence="2" id="KW-0472">Membrane</keyword>
<evidence type="ECO:0000313" key="3">
    <source>
        <dbReference type="EMBL" id="SHK92694.1"/>
    </source>
</evidence>
<protein>
    <recommendedName>
        <fullName evidence="5">DUF2933 domain-containing protein</fullName>
    </recommendedName>
</protein>
<dbReference type="AlphaFoldDB" id="A0A1H0MK39"/>